<feature type="region of interest" description="Disordered" evidence="1">
    <location>
        <begin position="116"/>
        <end position="136"/>
    </location>
</feature>
<protein>
    <submittedName>
        <fullName evidence="2">Uncharacterized protein</fullName>
    </submittedName>
</protein>
<evidence type="ECO:0000313" key="2">
    <source>
        <dbReference type="EMBL" id="KKL90261.1"/>
    </source>
</evidence>
<feature type="compositionally biased region" description="Basic and acidic residues" evidence="1">
    <location>
        <begin position="120"/>
        <end position="131"/>
    </location>
</feature>
<organism evidence="2">
    <name type="scientific">marine sediment metagenome</name>
    <dbReference type="NCBI Taxonomy" id="412755"/>
    <lineage>
        <taxon>unclassified sequences</taxon>
        <taxon>metagenomes</taxon>
        <taxon>ecological metagenomes</taxon>
    </lineage>
</organism>
<evidence type="ECO:0000256" key="1">
    <source>
        <dbReference type="SAM" id="MobiDB-lite"/>
    </source>
</evidence>
<feature type="region of interest" description="Disordered" evidence="1">
    <location>
        <begin position="238"/>
        <end position="273"/>
    </location>
</feature>
<proteinExistence type="predicted"/>
<accession>A0A0F9GID5</accession>
<dbReference type="AlphaFoldDB" id="A0A0F9GID5"/>
<feature type="non-terminal residue" evidence="2">
    <location>
        <position position="273"/>
    </location>
</feature>
<feature type="compositionally biased region" description="Basic and acidic residues" evidence="1">
    <location>
        <begin position="262"/>
        <end position="273"/>
    </location>
</feature>
<reference evidence="2" key="1">
    <citation type="journal article" date="2015" name="Nature">
        <title>Complex archaea that bridge the gap between prokaryotes and eukaryotes.</title>
        <authorList>
            <person name="Spang A."/>
            <person name="Saw J.H."/>
            <person name="Jorgensen S.L."/>
            <person name="Zaremba-Niedzwiedzka K."/>
            <person name="Martijn J."/>
            <person name="Lind A.E."/>
            <person name="van Eijk R."/>
            <person name="Schleper C."/>
            <person name="Guy L."/>
            <person name="Ettema T.J."/>
        </authorList>
    </citation>
    <scope>NUCLEOTIDE SEQUENCE</scope>
</reference>
<comment type="caution">
    <text evidence="2">The sequence shown here is derived from an EMBL/GenBank/DDBJ whole genome shotgun (WGS) entry which is preliminary data.</text>
</comment>
<name>A0A0F9GID5_9ZZZZ</name>
<gene>
    <name evidence="2" type="ORF">LCGC14_1906480</name>
</gene>
<sequence length="273" mass="31392">MADQGRWFKLWITALTDPDLENLSLENFGRWCRFGAFLKAHGTRGTLRIKPPGKALCDLFRVPTFDKVLDLLGSFPNTEIRYGENTVTVELTWRNWLKYQEDTTVARRMKKHRMLRLKKRGEEKRRDEKRSKTPISPKGGELVFEFWKWGFEKTRAKFTPDRRKKVAARLNEGFTPYEIVWATVGCSKSPMHMGQNDRDTVYDDLTTICKTGSQIEKLQVHAKEQEVISELRKFKEETGIEIGSQEGQGDTSTVVHSGTGGGDEKSGNREVET</sequence>
<dbReference type="EMBL" id="LAZR01020056">
    <property type="protein sequence ID" value="KKL90261.1"/>
    <property type="molecule type" value="Genomic_DNA"/>
</dbReference>